<name>A0A128EY08_9GAMM</name>
<dbReference type="AlphaFoldDB" id="A0A128EY08"/>
<keyword evidence="1" id="KW-0812">Transmembrane</keyword>
<keyword evidence="3" id="KW-1185">Reference proteome</keyword>
<feature type="transmembrane region" description="Helical" evidence="1">
    <location>
        <begin position="157"/>
        <end position="177"/>
    </location>
</feature>
<feature type="transmembrane region" description="Helical" evidence="1">
    <location>
        <begin position="189"/>
        <end position="206"/>
    </location>
</feature>
<feature type="transmembrane region" description="Helical" evidence="1">
    <location>
        <begin position="20"/>
        <end position="37"/>
    </location>
</feature>
<gene>
    <name evidence="2" type="ORF">GCE9029_01437</name>
</gene>
<dbReference type="Proteomes" id="UP000071641">
    <property type="component" value="Unassembled WGS sequence"/>
</dbReference>
<keyword evidence="1" id="KW-1133">Transmembrane helix</keyword>
<protein>
    <submittedName>
        <fullName evidence="2">Uncharacterized protein</fullName>
    </submittedName>
</protein>
<accession>A0A128EY08</accession>
<reference evidence="3" key="1">
    <citation type="submission" date="2016-02" db="EMBL/GenBank/DDBJ databases">
        <authorList>
            <person name="Rodrigo-Torres Lidia"/>
            <person name="Arahal R.David."/>
        </authorList>
    </citation>
    <scope>NUCLEOTIDE SEQUENCE [LARGE SCALE GENOMIC DNA]</scope>
    <source>
        <strain evidence="3">CECT 9029</strain>
    </source>
</reference>
<feature type="transmembrane region" description="Helical" evidence="1">
    <location>
        <begin position="52"/>
        <end position="70"/>
    </location>
</feature>
<evidence type="ECO:0000256" key="1">
    <source>
        <dbReference type="SAM" id="Phobius"/>
    </source>
</evidence>
<evidence type="ECO:0000313" key="2">
    <source>
        <dbReference type="EMBL" id="CZF79397.1"/>
    </source>
</evidence>
<dbReference type="OrthoDB" id="5903637at2"/>
<keyword evidence="1" id="KW-0472">Membrane</keyword>
<feature type="transmembrane region" description="Helical" evidence="1">
    <location>
        <begin position="91"/>
        <end position="111"/>
    </location>
</feature>
<dbReference type="RefSeq" id="WP_062662125.1">
    <property type="nucleotide sequence ID" value="NZ_FIZX01000001.1"/>
</dbReference>
<evidence type="ECO:0000313" key="3">
    <source>
        <dbReference type="Proteomes" id="UP000071641"/>
    </source>
</evidence>
<organism evidence="2 3">
    <name type="scientific">Grimontia celer</name>
    <dbReference type="NCBI Taxonomy" id="1796497"/>
    <lineage>
        <taxon>Bacteria</taxon>
        <taxon>Pseudomonadati</taxon>
        <taxon>Pseudomonadota</taxon>
        <taxon>Gammaproteobacteria</taxon>
        <taxon>Vibrionales</taxon>
        <taxon>Vibrionaceae</taxon>
        <taxon>Grimontia</taxon>
    </lineage>
</organism>
<feature type="transmembrane region" description="Helical" evidence="1">
    <location>
        <begin position="117"/>
        <end position="137"/>
    </location>
</feature>
<dbReference type="EMBL" id="FIZX01000001">
    <property type="protein sequence ID" value="CZF79397.1"/>
    <property type="molecule type" value="Genomic_DNA"/>
</dbReference>
<proteinExistence type="predicted"/>
<sequence>MFRETLSDAFEFSVSHKSRLFQITFLPVLVGLAFDSIPPELTIGWLNLAENIVKSIFLTIIAVNVHRLVLLGNDSVPKWGRIKAEKIERRFILYYLAILLLANSAFFVISWLGFLTILFELTLAMIICRLSLIFPAIASGQPETFSLAWDKTSQKTWYMFGVVSAVPLLLMLFMMISSVLEPPVWPFRVLSYLVFIFGLVTLSMAYRKLNERYEEKISNKEHE</sequence>